<dbReference type="Pfam" id="PF10801">
    <property type="entry name" value="DUF2537"/>
    <property type="match status" value="1"/>
</dbReference>
<evidence type="ECO:0000313" key="1">
    <source>
        <dbReference type="EMBL" id="ORA99520.1"/>
    </source>
</evidence>
<organism evidence="1 2">
    <name type="scientific">Mycolicibacter minnesotensis</name>
    <dbReference type="NCBI Taxonomy" id="1118379"/>
    <lineage>
        <taxon>Bacteria</taxon>
        <taxon>Bacillati</taxon>
        <taxon>Actinomycetota</taxon>
        <taxon>Actinomycetes</taxon>
        <taxon>Mycobacteriales</taxon>
        <taxon>Mycobacteriaceae</taxon>
        <taxon>Mycolicibacter</taxon>
    </lineage>
</organism>
<dbReference type="InterPro" id="IPR024244">
    <property type="entry name" value="DUF2537"/>
</dbReference>
<accession>A0A7I7R6W7</accession>
<gene>
    <name evidence="1" type="ORF">BST33_13650</name>
</gene>
<sequence length="91" mass="9281">MTSTPRTPWGTGLTVAGFAAAVTGTAIAVLSLGLMRVHPAVAVVLNLLAVGGLAPTVWGWRRTPVLRWLALGAGLGVAGGWLVLVTLVAQR</sequence>
<reference evidence="1 2" key="1">
    <citation type="submission" date="2017-02" db="EMBL/GenBank/DDBJ databases">
        <title>The new phylogeny of genus Mycobacterium.</title>
        <authorList>
            <person name="Tortoli E."/>
            <person name="Trovato A."/>
            <person name="Cirillo D.M."/>
        </authorList>
    </citation>
    <scope>NUCLEOTIDE SEQUENCE [LARGE SCALE GENOMIC DNA]</scope>
    <source>
        <strain evidence="1 2">DSM 45633</strain>
    </source>
</reference>
<proteinExistence type="predicted"/>
<evidence type="ECO:0000313" key="2">
    <source>
        <dbReference type="Proteomes" id="UP000192320"/>
    </source>
</evidence>
<keyword evidence="2" id="KW-1185">Reference proteome</keyword>
<protein>
    <submittedName>
        <fullName evidence="1">Uncharacterized protein</fullName>
    </submittedName>
</protein>
<name>A0A7I7R6W7_9MYCO</name>
<dbReference type="AlphaFoldDB" id="A0A7I7R6W7"/>
<dbReference type="RefSeq" id="WP_083026819.1">
    <property type="nucleotide sequence ID" value="NZ_AP022589.1"/>
</dbReference>
<dbReference type="EMBL" id="MVHZ01000015">
    <property type="protein sequence ID" value="ORA99520.1"/>
    <property type="molecule type" value="Genomic_DNA"/>
</dbReference>
<dbReference type="Proteomes" id="UP000192320">
    <property type="component" value="Unassembled WGS sequence"/>
</dbReference>
<comment type="caution">
    <text evidence="1">The sequence shown here is derived from an EMBL/GenBank/DDBJ whole genome shotgun (WGS) entry which is preliminary data.</text>
</comment>